<evidence type="ECO:0000313" key="3">
    <source>
        <dbReference type="Proteomes" id="UP000218334"/>
    </source>
</evidence>
<keyword evidence="3" id="KW-1185">Reference proteome</keyword>
<accession>A0A2H3C2H1</accession>
<feature type="region of interest" description="Disordered" evidence="1">
    <location>
        <begin position="28"/>
        <end position="49"/>
    </location>
</feature>
<reference evidence="3" key="1">
    <citation type="journal article" date="2017" name="Nat. Ecol. Evol.">
        <title>Genome expansion and lineage-specific genetic innovations in the forest pathogenic fungi Armillaria.</title>
        <authorList>
            <person name="Sipos G."/>
            <person name="Prasanna A.N."/>
            <person name="Walter M.C."/>
            <person name="O'Connor E."/>
            <person name="Balint B."/>
            <person name="Krizsan K."/>
            <person name="Kiss B."/>
            <person name="Hess J."/>
            <person name="Varga T."/>
            <person name="Slot J."/>
            <person name="Riley R."/>
            <person name="Boka B."/>
            <person name="Rigling D."/>
            <person name="Barry K."/>
            <person name="Lee J."/>
            <person name="Mihaltcheva S."/>
            <person name="LaButti K."/>
            <person name="Lipzen A."/>
            <person name="Waldron R."/>
            <person name="Moloney N.M."/>
            <person name="Sperisen C."/>
            <person name="Kredics L."/>
            <person name="Vagvoelgyi C."/>
            <person name="Patrignani A."/>
            <person name="Fitzpatrick D."/>
            <person name="Nagy I."/>
            <person name="Doyle S."/>
            <person name="Anderson J.B."/>
            <person name="Grigoriev I.V."/>
            <person name="Gueldener U."/>
            <person name="Muensterkoetter M."/>
            <person name="Nagy L.G."/>
        </authorList>
    </citation>
    <scope>NUCLEOTIDE SEQUENCE [LARGE SCALE GENOMIC DNA]</scope>
    <source>
        <strain evidence="3">28-4</strain>
    </source>
</reference>
<dbReference type="EMBL" id="KZ293425">
    <property type="protein sequence ID" value="PBK71027.1"/>
    <property type="molecule type" value="Genomic_DNA"/>
</dbReference>
<protein>
    <submittedName>
        <fullName evidence="2">Uncharacterized protein</fullName>
    </submittedName>
</protein>
<proteinExistence type="predicted"/>
<evidence type="ECO:0000313" key="2">
    <source>
        <dbReference type="EMBL" id="PBK71027.1"/>
    </source>
</evidence>
<dbReference type="Proteomes" id="UP000218334">
    <property type="component" value="Unassembled WGS sequence"/>
</dbReference>
<gene>
    <name evidence="2" type="ORF">ARMSODRAFT_974233</name>
</gene>
<sequence length="298" mass="33091">MCVLKPIIMFDDDEDDYKGGSGDETVIMAMPSRSPTKTNSPSKRPKPRSNCHSVAAILLSAEPSTIKIEVQGVCTCREKRKCDEEIVAVESQAKMSNVCNQEPEPLKKMTRQMKAQLGHQAAAKVSPCNISFNPITMRLVDAKESIEVLQVPWLRSTLWQLSAQQEGLHQLLDNADLLVKAFDSACETVGWLSKLVCKNYEAIDAVVHDTVEYKGCAIAKESLITDVSAINRILDIFDTYEFILFLLANDDLCQPQERFSRVLVANVPDNGVNMESFLFEKTTDGDADTEGDQDPDLV</sequence>
<evidence type="ECO:0000256" key="1">
    <source>
        <dbReference type="SAM" id="MobiDB-lite"/>
    </source>
</evidence>
<dbReference type="AlphaFoldDB" id="A0A2H3C2H1"/>
<feature type="compositionally biased region" description="Polar residues" evidence="1">
    <location>
        <begin position="33"/>
        <end position="42"/>
    </location>
</feature>
<name>A0A2H3C2H1_9AGAR</name>
<organism evidence="2 3">
    <name type="scientific">Armillaria solidipes</name>
    <dbReference type="NCBI Taxonomy" id="1076256"/>
    <lineage>
        <taxon>Eukaryota</taxon>
        <taxon>Fungi</taxon>
        <taxon>Dikarya</taxon>
        <taxon>Basidiomycota</taxon>
        <taxon>Agaricomycotina</taxon>
        <taxon>Agaricomycetes</taxon>
        <taxon>Agaricomycetidae</taxon>
        <taxon>Agaricales</taxon>
        <taxon>Marasmiineae</taxon>
        <taxon>Physalacriaceae</taxon>
        <taxon>Armillaria</taxon>
    </lineage>
</organism>